<dbReference type="CDD" id="cd06127">
    <property type="entry name" value="DEDDh"/>
    <property type="match status" value="1"/>
</dbReference>
<dbReference type="PANTHER" id="PTHR30231:SF41">
    <property type="entry name" value="DNA POLYMERASE III SUBUNIT EPSILON"/>
    <property type="match status" value="1"/>
</dbReference>
<dbReference type="GO" id="GO:0003676">
    <property type="term" value="F:nucleic acid binding"/>
    <property type="evidence" value="ECO:0007669"/>
    <property type="project" value="InterPro"/>
</dbReference>
<name>E4TZ35_SULKY</name>
<dbReference type="InterPro" id="IPR013520">
    <property type="entry name" value="Ribonucl_H"/>
</dbReference>
<dbReference type="FunFam" id="3.30.420.10:FF:000045">
    <property type="entry name" value="3'-5' exonuclease DinG"/>
    <property type="match status" value="1"/>
</dbReference>
<organism evidence="5 6">
    <name type="scientific">Sulfuricurvum kujiense (strain ATCC BAA-921 / DSM 16994 / JCM 11577 / YK-1)</name>
    <dbReference type="NCBI Taxonomy" id="709032"/>
    <lineage>
        <taxon>Bacteria</taxon>
        <taxon>Pseudomonadati</taxon>
        <taxon>Campylobacterota</taxon>
        <taxon>Epsilonproteobacteria</taxon>
        <taxon>Campylobacterales</taxon>
        <taxon>Sulfurimonadaceae</taxon>
        <taxon>Sulfuricurvum</taxon>
    </lineage>
</organism>
<dbReference type="GO" id="GO:0008408">
    <property type="term" value="F:3'-5' exonuclease activity"/>
    <property type="evidence" value="ECO:0007669"/>
    <property type="project" value="TreeGrafter"/>
</dbReference>
<keyword evidence="6" id="KW-1185">Reference proteome</keyword>
<proteinExistence type="predicted"/>
<keyword evidence="5" id="KW-0269">Exonuclease</keyword>
<dbReference type="RefSeq" id="WP_013459231.1">
    <property type="nucleotide sequence ID" value="NC_014762.1"/>
</dbReference>
<sequence>MKLFDPKILSRLSKNGIPKEEFELLLGSDADLRLELLKSQGMNIILHEEMYCFQSAITSVKDTLFCIVDVESNGSKPAHHQIIEIGAVKLQNGKIIDTYESLVYCTDISDQIQEITGIKTEQTLKAPAMSKVMREFRLFLGDAIFVGHDAKFDYNFVSAMMERVGLSKLLNRSLCTIDLAERTIESERYGLAYLNTALELYKEATHHRALSDAMTTTKLLKRVLNLLPSSITNSEELIAFSKEAKRLKRPKPKKEEKKETEEKEAVK</sequence>
<dbReference type="InterPro" id="IPR012337">
    <property type="entry name" value="RNaseH-like_sf"/>
</dbReference>
<dbReference type="AlphaFoldDB" id="E4TZ35"/>
<evidence type="ECO:0000256" key="1">
    <source>
        <dbReference type="ARBA" id="ARBA00025483"/>
    </source>
</evidence>
<feature type="domain" description="Exonuclease" evidence="4">
    <location>
        <begin position="64"/>
        <end position="229"/>
    </location>
</feature>
<protein>
    <submittedName>
        <fullName evidence="5">Exonuclease RNase T and DNA polymerase III</fullName>
    </submittedName>
</protein>
<dbReference type="Gene3D" id="3.30.420.10">
    <property type="entry name" value="Ribonuclease H-like superfamily/Ribonuclease H"/>
    <property type="match status" value="1"/>
</dbReference>
<dbReference type="KEGG" id="sku:Sulku_0367"/>
<dbReference type="InterPro" id="IPR036397">
    <property type="entry name" value="RNaseH_sf"/>
</dbReference>
<dbReference type="GO" id="GO:0005829">
    <property type="term" value="C:cytosol"/>
    <property type="evidence" value="ECO:0007669"/>
    <property type="project" value="TreeGrafter"/>
</dbReference>
<comment type="subunit">
    <text evidence="2">DNA polymerase III contains a core (composed of alpha, epsilon and theta chains) that associates with a tau subunit. This core dimerizes to form the POLIII' complex. PolIII' associates with the gamma complex (composed of gamma, delta, delta', psi and chi chains) and with the beta chain to form the complete DNA polymerase III complex.</text>
</comment>
<dbReference type="OrthoDB" id="9804290at2"/>
<reference evidence="5 6" key="1">
    <citation type="journal article" date="2012" name="Stand. Genomic Sci.">
        <title>Complete genome sequence of the sulfur compounds oxidizing chemolithoautotroph Sulfuricurvum kujiense type strain (YK-1(T)).</title>
        <authorList>
            <person name="Han C."/>
            <person name="Kotsyurbenko O."/>
            <person name="Chertkov O."/>
            <person name="Held B."/>
            <person name="Lapidus A."/>
            <person name="Nolan M."/>
            <person name="Lucas S."/>
            <person name="Hammon N."/>
            <person name="Deshpande S."/>
            <person name="Cheng J.F."/>
            <person name="Tapia R."/>
            <person name="Goodwin L.A."/>
            <person name="Pitluck S."/>
            <person name="Liolios K."/>
            <person name="Pagani I."/>
            <person name="Ivanova N."/>
            <person name="Mavromatis K."/>
            <person name="Mikhailova N."/>
            <person name="Pati A."/>
            <person name="Chen A."/>
            <person name="Palaniappan K."/>
            <person name="Land M."/>
            <person name="Hauser L."/>
            <person name="Chang Y.J."/>
            <person name="Jeffries C.D."/>
            <person name="Brambilla E.M."/>
            <person name="Rohde M."/>
            <person name="Spring S."/>
            <person name="Sikorski J."/>
            <person name="Goker M."/>
            <person name="Woyke T."/>
            <person name="Bristow J."/>
            <person name="Eisen J.A."/>
            <person name="Markowitz V."/>
            <person name="Hugenholtz P."/>
            <person name="Kyrpides N.C."/>
            <person name="Klenk H.P."/>
            <person name="Detter J.C."/>
        </authorList>
    </citation>
    <scope>NUCLEOTIDE SEQUENCE [LARGE SCALE GENOMIC DNA]</scope>
    <source>
        <strain evidence="6">ATCC BAA-921 / DSM 16994 / JCM 11577 / YK-1</strain>
    </source>
</reference>
<comment type="function">
    <text evidence="1">DNA polymerase III is a complex, multichain enzyme responsible for most of the replicative synthesis in bacteria. The epsilon subunit contain the editing function and is a proofreading 3'-5' exonuclease.</text>
</comment>
<accession>E4TZ35</accession>
<dbReference type="PANTHER" id="PTHR30231">
    <property type="entry name" value="DNA POLYMERASE III SUBUNIT EPSILON"/>
    <property type="match status" value="1"/>
</dbReference>
<dbReference type="NCBIfam" id="NF006316">
    <property type="entry name" value="PRK08517.1"/>
    <property type="match status" value="1"/>
</dbReference>
<evidence type="ECO:0000259" key="4">
    <source>
        <dbReference type="SMART" id="SM00479"/>
    </source>
</evidence>
<keyword evidence="5" id="KW-0378">Hydrolase</keyword>
<gene>
    <name evidence="5" type="ordered locus">Sulku_0367</name>
</gene>
<evidence type="ECO:0000256" key="3">
    <source>
        <dbReference type="SAM" id="MobiDB-lite"/>
    </source>
</evidence>
<dbReference type="STRING" id="709032.Sulku_0367"/>
<keyword evidence="5" id="KW-0540">Nuclease</keyword>
<feature type="compositionally biased region" description="Basic and acidic residues" evidence="3">
    <location>
        <begin position="253"/>
        <end position="267"/>
    </location>
</feature>
<dbReference type="Pfam" id="PF00929">
    <property type="entry name" value="RNase_T"/>
    <property type="match status" value="1"/>
</dbReference>
<dbReference type="SMART" id="SM00479">
    <property type="entry name" value="EXOIII"/>
    <property type="match status" value="1"/>
</dbReference>
<dbReference type="Proteomes" id="UP000008721">
    <property type="component" value="Chromosome"/>
</dbReference>
<dbReference type="HOGENOM" id="CLU_047806_4_0_7"/>
<dbReference type="GO" id="GO:0045004">
    <property type="term" value="P:DNA replication proofreading"/>
    <property type="evidence" value="ECO:0007669"/>
    <property type="project" value="TreeGrafter"/>
</dbReference>
<dbReference type="eggNOG" id="COG0847">
    <property type="taxonomic scope" value="Bacteria"/>
</dbReference>
<dbReference type="EMBL" id="CP002355">
    <property type="protein sequence ID" value="ADR33034.1"/>
    <property type="molecule type" value="Genomic_DNA"/>
</dbReference>
<evidence type="ECO:0000313" key="5">
    <source>
        <dbReference type="EMBL" id="ADR33034.1"/>
    </source>
</evidence>
<evidence type="ECO:0000256" key="2">
    <source>
        <dbReference type="ARBA" id="ARBA00026073"/>
    </source>
</evidence>
<dbReference type="SUPFAM" id="SSF53098">
    <property type="entry name" value="Ribonuclease H-like"/>
    <property type="match status" value="1"/>
</dbReference>
<feature type="region of interest" description="Disordered" evidence="3">
    <location>
        <begin position="245"/>
        <end position="267"/>
    </location>
</feature>
<evidence type="ECO:0000313" key="6">
    <source>
        <dbReference type="Proteomes" id="UP000008721"/>
    </source>
</evidence>